<dbReference type="RefSeq" id="YP_536894.1">
    <property type="nucleotide sequence ID" value="NC_007932.1"/>
</dbReference>
<protein>
    <submittedName>
        <fullName evidence="1">Uncharacterized protein</fullName>
    </submittedName>
</protein>
<keyword evidence="1" id="KW-0934">Plastid</keyword>
<evidence type="ECO:0000313" key="1">
    <source>
        <dbReference type="EMBL" id="AGH27537.1"/>
    </source>
</evidence>
<name>M4QTJ5_PYRYE</name>
<accession>M4QTJ5</accession>
<keyword evidence="1" id="KW-0150">Chloroplast</keyword>
<gene>
    <name evidence="1" type="primary">ORF32</name>
    <name evidence="1" type="ORF">PyyeCp027</name>
    <name evidence="2" type="ORF">PyyePp027</name>
</gene>
<geneLocation type="plastid" evidence="1"/>
<reference evidence="1" key="1">
    <citation type="journal article" date="2013" name="PLoS ONE">
        <title>Complete Sequence and Analysis of Plastid Genomes of Two Economically Important Red Algae: Pyropia haitanensis and Pyropia yezoensis.</title>
        <authorList>
            <person name="Wang L."/>
            <person name="Mao Y."/>
            <person name="Kong F."/>
            <person name="Li G."/>
            <person name="Ma F."/>
            <person name="Zhang B."/>
            <person name="Sun P."/>
            <person name="Bi G."/>
            <person name="Zhang F."/>
            <person name="Xue H."/>
            <person name="Cao M."/>
        </authorList>
    </citation>
    <scope>NUCLEOTIDE SEQUENCE</scope>
</reference>
<reference evidence="2" key="2">
    <citation type="submission" date="2019-03" db="EMBL/GenBank/DDBJ databases">
        <authorList>
            <person name="Xu K."/>
            <person name="Yu X."/>
            <person name="Mao Y."/>
        </authorList>
    </citation>
    <scope>NUCLEOTIDE SEQUENCE</scope>
    <source>
        <strain evidence="2">RZ-58</strain>
    </source>
</reference>
<sequence>MFFLKMFSFEKALSNNFHNRQLIVWEASLLNP</sequence>
<dbReference type="AlphaFoldDB" id="M4QTJ5"/>
<dbReference type="EMBL" id="KC517072">
    <property type="protein sequence ID" value="AGH27537.1"/>
    <property type="molecule type" value="Genomic_DNA"/>
</dbReference>
<dbReference type="EMBL" id="MK695880">
    <property type="protein sequence ID" value="QFZ66873.1"/>
    <property type="molecule type" value="Genomic_DNA"/>
</dbReference>
<evidence type="ECO:0000313" key="2">
    <source>
        <dbReference type="EMBL" id="QFZ66873.1"/>
    </source>
</evidence>
<proteinExistence type="predicted"/>
<organism evidence="1">
    <name type="scientific">Pyropia yezoensis</name>
    <name type="common">Susabi-nori</name>
    <name type="synonym">Porphyra yezoensis</name>
    <dbReference type="NCBI Taxonomy" id="2788"/>
    <lineage>
        <taxon>Eukaryota</taxon>
        <taxon>Rhodophyta</taxon>
        <taxon>Bangiophyceae</taxon>
        <taxon>Bangiales</taxon>
        <taxon>Bangiaceae</taxon>
        <taxon>Pyropia</taxon>
    </lineage>
</organism>